<proteinExistence type="predicted"/>
<protein>
    <submittedName>
        <fullName evidence="1">Uncharacterized protein</fullName>
    </submittedName>
</protein>
<gene>
    <name evidence="1" type="ORF">KOW79_004697</name>
</gene>
<name>A0A9D3NXB5_9TELE</name>
<comment type="caution">
    <text evidence="1">The sequence shown here is derived from an EMBL/GenBank/DDBJ whole genome shotgun (WGS) entry which is preliminary data.</text>
</comment>
<organism evidence="1 2">
    <name type="scientific">Hemibagrus wyckioides</name>
    <dbReference type="NCBI Taxonomy" id="337641"/>
    <lineage>
        <taxon>Eukaryota</taxon>
        <taxon>Metazoa</taxon>
        <taxon>Chordata</taxon>
        <taxon>Craniata</taxon>
        <taxon>Vertebrata</taxon>
        <taxon>Euteleostomi</taxon>
        <taxon>Actinopterygii</taxon>
        <taxon>Neopterygii</taxon>
        <taxon>Teleostei</taxon>
        <taxon>Ostariophysi</taxon>
        <taxon>Siluriformes</taxon>
        <taxon>Bagridae</taxon>
        <taxon>Hemibagrus</taxon>
    </lineage>
</organism>
<dbReference type="EMBL" id="JAHKSW010000006">
    <property type="protein sequence ID" value="KAG7330728.1"/>
    <property type="molecule type" value="Genomic_DNA"/>
</dbReference>
<dbReference type="AlphaFoldDB" id="A0A9D3NXB5"/>
<reference evidence="1 2" key="1">
    <citation type="submission" date="2021-06" db="EMBL/GenBank/DDBJ databases">
        <title>Chromosome-level genome assembly of the red-tail catfish (Hemibagrus wyckioides).</title>
        <authorList>
            <person name="Shao F."/>
        </authorList>
    </citation>
    <scope>NUCLEOTIDE SEQUENCE [LARGE SCALE GENOMIC DNA]</scope>
    <source>
        <strain evidence="1">EC202008001</strain>
        <tissue evidence="1">Blood</tissue>
    </source>
</reference>
<evidence type="ECO:0000313" key="1">
    <source>
        <dbReference type="EMBL" id="KAG7330728.1"/>
    </source>
</evidence>
<accession>A0A9D3NXB5</accession>
<evidence type="ECO:0000313" key="2">
    <source>
        <dbReference type="Proteomes" id="UP000824219"/>
    </source>
</evidence>
<sequence>MSSTVEFPALHHDEVVWVASSREHYPEANEVACNAELQASLQASLHKEVECMAFSSELYGGHFSPVPSPLWQLSRSRFQALFQSKSMFISQTESLAMPLLQAPSRTLIQVESHALLRLLNPEKDVG</sequence>
<dbReference type="Proteomes" id="UP000824219">
    <property type="component" value="Linkage Group LG06"/>
</dbReference>
<keyword evidence="2" id="KW-1185">Reference proteome</keyword>